<dbReference type="AlphaFoldDB" id="A0A4Y7SDU1"/>
<gene>
    <name evidence="2" type="ORF">FA13DRAFT_1843923</name>
</gene>
<feature type="region of interest" description="Disordered" evidence="1">
    <location>
        <begin position="144"/>
        <end position="168"/>
    </location>
</feature>
<name>A0A4Y7SDU1_COPMI</name>
<feature type="region of interest" description="Disordered" evidence="1">
    <location>
        <begin position="336"/>
        <end position="367"/>
    </location>
</feature>
<dbReference type="Proteomes" id="UP000298030">
    <property type="component" value="Unassembled WGS sequence"/>
</dbReference>
<reference evidence="2 3" key="1">
    <citation type="journal article" date="2019" name="Nat. Ecol. Evol.">
        <title>Megaphylogeny resolves global patterns of mushroom evolution.</title>
        <authorList>
            <person name="Varga T."/>
            <person name="Krizsan K."/>
            <person name="Foldi C."/>
            <person name="Dima B."/>
            <person name="Sanchez-Garcia M."/>
            <person name="Sanchez-Ramirez S."/>
            <person name="Szollosi G.J."/>
            <person name="Szarkandi J.G."/>
            <person name="Papp V."/>
            <person name="Albert L."/>
            <person name="Andreopoulos W."/>
            <person name="Angelini C."/>
            <person name="Antonin V."/>
            <person name="Barry K.W."/>
            <person name="Bougher N.L."/>
            <person name="Buchanan P."/>
            <person name="Buyck B."/>
            <person name="Bense V."/>
            <person name="Catcheside P."/>
            <person name="Chovatia M."/>
            <person name="Cooper J."/>
            <person name="Damon W."/>
            <person name="Desjardin D."/>
            <person name="Finy P."/>
            <person name="Geml J."/>
            <person name="Haridas S."/>
            <person name="Hughes K."/>
            <person name="Justo A."/>
            <person name="Karasinski D."/>
            <person name="Kautmanova I."/>
            <person name="Kiss B."/>
            <person name="Kocsube S."/>
            <person name="Kotiranta H."/>
            <person name="LaButti K.M."/>
            <person name="Lechner B.E."/>
            <person name="Liimatainen K."/>
            <person name="Lipzen A."/>
            <person name="Lukacs Z."/>
            <person name="Mihaltcheva S."/>
            <person name="Morgado L.N."/>
            <person name="Niskanen T."/>
            <person name="Noordeloos M.E."/>
            <person name="Ohm R.A."/>
            <person name="Ortiz-Santana B."/>
            <person name="Ovrebo C."/>
            <person name="Racz N."/>
            <person name="Riley R."/>
            <person name="Savchenko A."/>
            <person name="Shiryaev A."/>
            <person name="Soop K."/>
            <person name="Spirin V."/>
            <person name="Szebenyi C."/>
            <person name="Tomsovsky M."/>
            <person name="Tulloss R.E."/>
            <person name="Uehling J."/>
            <person name="Grigoriev I.V."/>
            <person name="Vagvolgyi C."/>
            <person name="Papp T."/>
            <person name="Martin F.M."/>
            <person name="Miettinen O."/>
            <person name="Hibbett D.S."/>
            <person name="Nagy L.G."/>
        </authorList>
    </citation>
    <scope>NUCLEOTIDE SEQUENCE [LARGE SCALE GENOMIC DNA]</scope>
    <source>
        <strain evidence="2 3">FP101781</strain>
    </source>
</reference>
<feature type="compositionally biased region" description="Basic and acidic residues" evidence="1">
    <location>
        <begin position="336"/>
        <end position="354"/>
    </location>
</feature>
<comment type="caution">
    <text evidence="2">The sequence shown here is derived from an EMBL/GenBank/DDBJ whole genome shotgun (WGS) entry which is preliminary data.</text>
</comment>
<organism evidence="2 3">
    <name type="scientific">Coprinellus micaceus</name>
    <name type="common">Glistening ink-cap mushroom</name>
    <name type="synonym">Coprinus micaceus</name>
    <dbReference type="NCBI Taxonomy" id="71717"/>
    <lineage>
        <taxon>Eukaryota</taxon>
        <taxon>Fungi</taxon>
        <taxon>Dikarya</taxon>
        <taxon>Basidiomycota</taxon>
        <taxon>Agaricomycotina</taxon>
        <taxon>Agaricomycetes</taxon>
        <taxon>Agaricomycetidae</taxon>
        <taxon>Agaricales</taxon>
        <taxon>Agaricineae</taxon>
        <taxon>Psathyrellaceae</taxon>
        <taxon>Coprinellus</taxon>
    </lineage>
</organism>
<evidence type="ECO:0000313" key="2">
    <source>
        <dbReference type="EMBL" id="TEB19725.1"/>
    </source>
</evidence>
<dbReference type="EMBL" id="QPFP01000178">
    <property type="protein sequence ID" value="TEB19725.1"/>
    <property type="molecule type" value="Genomic_DNA"/>
</dbReference>
<evidence type="ECO:0000313" key="3">
    <source>
        <dbReference type="Proteomes" id="UP000298030"/>
    </source>
</evidence>
<accession>A0A4Y7SDU1</accession>
<protein>
    <submittedName>
        <fullName evidence="2">Uncharacterized protein</fullName>
    </submittedName>
</protein>
<evidence type="ECO:0000256" key="1">
    <source>
        <dbReference type="SAM" id="MobiDB-lite"/>
    </source>
</evidence>
<keyword evidence="3" id="KW-1185">Reference proteome</keyword>
<proteinExistence type="predicted"/>
<sequence>MLVFVPASQEDSLPMMTHVARSLETFHSNFEEALNSASLGNAAWLIPDGSILERDNGSLSGSVEALLSPHRLHGVFEGVSGSCNLYAVRYSINIEGTRESHHWFDYIGLFEPGEMDCEIDSIFLRYPPLKLKIPLALPSRRNCDKRGSAMGTSQGQRHNRTAVVGRDSDRESRNIRVAWRSAFEGNQTNGTGRMTKHFRLKGDKMRRGSRRTWLDSYFVRKGRATYAGDAGRSPYSKGDLCHRLLGSECLSKGDAISEGRGSASFSGVVVASIKPIFRKKAPSELPFRYTFASAQQGTATSRNSPFIPSMGRRGGIGIVETNGLGADGTRAERELHGSGILEEPRPSRQREAIWPREGPQGIARRPSLVVGARQNALELSR</sequence>